<name>A0A2Z5N8L4_BURPY</name>
<dbReference type="RefSeq" id="WP_114182277.1">
    <property type="nucleotide sequence ID" value="NZ_CP024904.1"/>
</dbReference>
<protein>
    <recommendedName>
        <fullName evidence="4">Transporter</fullName>
    </recommendedName>
</protein>
<dbReference type="OrthoDB" id="110323at2"/>
<dbReference type="PROSITE" id="PS51257">
    <property type="entry name" value="PROKAR_LIPOPROTEIN"/>
    <property type="match status" value="1"/>
</dbReference>
<dbReference type="Proteomes" id="UP000253104">
    <property type="component" value="Chromosome mHSR5_C"/>
</dbReference>
<evidence type="ECO:0008006" key="4">
    <source>
        <dbReference type="Google" id="ProtNLM"/>
    </source>
</evidence>
<proteinExistence type="predicted"/>
<organism evidence="2 3">
    <name type="scientific">Burkholderia pyrrocinia</name>
    <name type="common">Pseudomonas pyrrocinia</name>
    <dbReference type="NCBI Taxonomy" id="60550"/>
    <lineage>
        <taxon>Bacteria</taxon>
        <taxon>Pseudomonadati</taxon>
        <taxon>Pseudomonadota</taxon>
        <taxon>Betaproteobacteria</taxon>
        <taxon>Burkholderiales</taxon>
        <taxon>Burkholderiaceae</taxon>
        <taxon>Burkholderia</taxon>
        <taxon>Burkholderia cepacia complex</taxon>
    </lineage>
</organism>
<feature type="signal peptide" evidence="1">
    <location>
        <begin position="1"/>
        <end position="38"/>
    </location>
</feature>
<evidence type="ECO:0000313" key="2">
    <source>
        <dbReference type="EMBL" id="AXF25913.1"/>
    </source>
</evidence>
<dbReference type="EMBL" id="CP024904">
    <property type="protein sequence ID" value="AXF25913.1"/>
    <property type="molecule type" value="Genomic_DNA"/>
</dbReference>
<reference evidence="2 3" key="1">
    <citation type="journal article" date="2018" name="ISME J.">
        <title>Involvement of Burkholderiaceae and sulfurous volatiles in disease-suppressive soils.</title>
        <authorList>
            <person name="Carrion V.J."/>
            <person name="Cordovez V."/>
            <person name="Tyc O."/>
            <person name="Etalo D.W."/>
            <person name="de Bruijn I."/>
            <person name="de Jager V.C."/>
            <person name="Medema M.H."/>
            <person name="Eberl L."/>
            <person name="Raaijmakers J.M."/>
        </authorList>
    </citation>
    <scope>NUCLEOTIDE SEQUENCE [LARGE SCALE GENOMIC DNA]</scope>
    <source>
        <strain evidence="3">mHSR5</strain>
    </source>
</reference>
<keyword evidence="1" id="KW-0732">Signal</keyword>
<feature type="chain" id="PRO_5016280734" description="Transporter" evidence="1">
    <location>
        <begin position="39"/>
        <end position="266"/>
    </location>
</feature>
<evidence type="ECO:0000313" key="3">
    <source>
        <dbReference type="Proteomes" id="UP000253104"/>
    </source>
</evidence>
<evidence type="ECO:0000256" key="1">
    <source>
        <dbReference type="SAM" id="SignalP"/>
    </source>
</evidence>
<sequence length="266" mass="28618">MSFTRHPAAAGRCARRHARFVNAVLTVGACLACHGALAGPPFVTDDPEPVERGHVEIDAAASGTLRAGSHRGMLPGLEINYGLLNNLQVSATVGMAFLHETGDRTHYGFGDTELGAKYRFVTEDDAGWRPQVAFAPGVTLPTGNDRLGLGDGHARVLLPLWMQKTIGDWTTFGGGGYVVNRHAGQNGYWTAGWAVLRKFGEKLELGGEVFYTGAASRDDPSATGFNLGGIYGLTEHDRILFSVGRGLTNVSDTNRFSYYVGYQRDL</sequence>
<accession>A0A2Z5N8L4</accession>
<gene>
    <name evidence="2" type="ORF">CUJ89_36555</name>
</gene>
<dbReference type="AlphaFoldDB" id="A0A2Z5N8L4"/>